<sequence>MADLNDRILALAGGVGGAKLALGLAGELPPDALTVVVNTADDFDHLGLSISPDLDTVMYTLAGVANPETGWGRRQETWTVMEALGQLGGETWFRLGDKDLATHIERTRRLRTGETLSAVTRDLARRLGVRCAIVPMTDDAVRTIVTTDQGDLAFQDWFVRLHCEPAVRSLHFAGAATATPHPVLQDPPDLRGIVICPSNPFVSVAPILAVPGVRDMIERLKVPKVAVTPIVGGQAIKGPAAKMLAELGHDVSALGVARYYKGLIDGFVLDQADAGLAPAIEALGIEVQVTDTMMRNDLDKRRLAASTLDFVDALARSLQHS</sequence>
<dbReference type="AlphaFoldDB" id="A0A1T4NZ16"/>
<dbReference type="Gene3D" id="3.40.50.10680">
    <property type="entry name" value="CofD-like domains"/>
    <property type="match status" value="1"/>
</dbReference>
<dbReference type="RefSeq" id="WP_170920908.1">
    <property type="nucleotide sequence ID" value="NZ_FUWJ01000002.1"/>
</dbReference>
<dbReference type="GO" id="GO:0043743">
    <property type="term" value="F:LPPG:FO 2-phospho-L-lactate transferase activity"/>
    <property type="evidence" value="ECO:0007669"/>
    <property type="project" value="InterPro"/>
</dbReference>
<proteinExistence type="inferred from homology"/>
<dbReference type="InterPro" id="IPR038136">
    <property type="entry name" value="CofD-like_dom_sf"/>
</dbReference>
<dbReference type="HAMAP" id="MF_01257">
    <property type="entry name" value="CofD"/>
    <property type="match status" value="1"/>
</dbReference>
<dbReference type="STRING" id="225324.SAMN02745126_02529"/>
<protein>
    <submittedName>
        <fullName evidence="3">LPPG:FO 2-phospho-L-lactate transferase</fullName>
    </submittedName>
</protein>
<evidence type="ECO:0000313" key="3">
    <source>
        <dbReference type="EMBL" id="SJZ84342.1"/>
    </source>
</evidence>
<dbReference type="InterPro" id="IPR002882">
    <property type="entry name" value="CofD"/>
</dbReference>
<name>A0A1T4NZ16_9HYPH</name>
<dbReference type="Gene3D" id="1.10.8.240">
    <property type="entry name" value="CofD-like domain"/>
    <property type="match status" value="1"/>
</dbReference>
<evidence type="ECO:0000313" key="4">
    <source>
        <dbReference type="Proteomes" id="UP000190092"/>
    </source>
</evidence>
<dbReference type="Pfam" id="PF01933">
    <property type="entry name" value="CofD"/>
    <property type="match status" value="1"/>
</dbReference>
<accession>A0A1T4NZ16</accession>
<dbReference type="Proteomes" id="UP000190092">
    <property type="component" value="Unassembled WGS sequence"/>
</dbReference>
<dbReference type="PANTHER" id="PTHR43007:SF1">
    <property type="entry name" value="2-PHOSPHO-L-LACTATE TRANSFERASE"/>
    <property type="match status" value="1"/>
</dbReference>
<dbReference type="InterPro" id="IPR010115">
    <property type="entry name" value="FbiA/CofD"/>
</dbReference>
<keyword evidence="1 3" id="KW-0808">Transferase</keyword>
<keyword evidence="4" id="KW-1185">Reference proteome</keyword>
<dbReference type="CDD" id="cd07186">
    <property type="entry name" value="CofD_like"/>
    <property type="match status" value="1"/>
</dbReference>
<dbReference type="EMBL" id="FUWJ01000002">
    <property type="protein sequence ID" value="SJZ84342.1"/>
    <property type="molecule type" value="Genomic_DNA"/>
</dbReference>
<dbReference type="PANTHER" id="PTHR43007">
    <property type="entry name" value="2-PHOSPHO-L-LACTATE TRANSFERASE"/>
    <property type="match status" value="1"/>
</dbReference>
<gene>
    <name evidence="3" type="ORF">SAMN02745126_02529</name>
</gene>
<organism evidence="3 4">
    <name type="scientific">Enhydrobacter aerosaccus</name>
    <dbReference type="NCBI Taxonomy" id="225324"/>
    <lineage>
        <taxon>Bacteria</taxon>
        <taxon>Pseudomonadati</taxon>
        <taxon>Pseudomonadota</taxon>
        <taxon>Alphaproteobacteria</taxon>
        <taxon>Hyphomicrobiales</taxon>
        <taxon>Enhydrobacter</taxon>
    </lineage>
</organism>
<evidence type="ECO:0000256" key="2">
    <source>
        <dbReference type="ARBA" id="ARBA00022842"/>
    </source>
</evidence>
<dbReference type="SUPFAM" id="SSF142338">
    <property type="entry name" value="CofD-like"/>
    <property type="match status" value="1"/>
</dbReference>
<dbReference type="NCBIfam" id="TIGR01819">
    <property type="entry name" value="F420_cofD"/>
    <property type="match status" value="1"/>
</dbReference>
<reference evidence="4" key="1">
    <citation type="submission" date="2017-02" db="EMBL/GenBank/DDBJ databases">
        <authorList>
            <person name="Varghese N."/>
            <person name="Submissions S."/>
        </authorList>
    </citation>
    <scope>NUCLEOTIDE SEQUENCE [LARGE SCALE GENOMIC DNA]</scope>
    <source>
        <strain evidence="4">ATCC 27094</strain>
    </source>
</reference>
<dbReference type="GO" id="GO:0000287">
    <property type="term" value="F:magnesium ion binding"/>
    <property type="evidence" value="ECO:0007669"/>
    <property type="project" value="InterPro"/>
</dbReference>
<keyword evidence="2" id="KW-0460">Magnesium</keyword>
<evidence type="ECO:0000256" key="1">
    <source>
        <dbReference type="ARBA" id="ARBA00022679"/>
    </source>
</evidence>